<feature type="signal peptide" evidence="11">
    <location>
        <begin position="1"/>
        <end position="24"/>
    </location>
</feature>
<keyword evidence="7" id="KW-0472">Membrane</keyword>
<evidence type="ECO:0000256" key="6">
    <source>
        <dbReference type="ARBA" id="ARBA00022989"/>
    </source>
</evidence>
<dbReference type="GO" id="GO:0005886">
    <property type="term" value="C:plasma membrane"/>
    <property type="evidence" value="ECO:0007669"/>
    <property type="project" value="TreeGrafter"/>
</dbReference>
<sequence>MIAQHTKGMLLMIVLFASASSVLGGCCKSNWNFCGSTIARFCEPGLEDDGVEPVDIDLTALYSCTHGEEPVFLQDCPFGCESSSSNNEACRHSPVNSTLARFFLRPGTTTPNPNTTLSTSAGLAPFVESNSPQPCANSDEEYFWCQLQYSHRGRCVPKRFICDGDVDCYGGTDERNCSARIGFTISAPTTTNPVITLLVSGGLAPFVESDSPQPCNLDGEYFWCQLQYSHPPQTRGRCVPTRYICDGDTDCYGGTDERNCSAKMEVTAATTRSTGLATFDVSTSPQPCRDSADNFWCLSRDTASTGRCIPKTWKCDGGVDCFDRSDEIGCPVRSPSRYTVPTLFTSSTQRNTPCRIDEFKCTSGECIPMRYRCTGFPSCDDNSDEENCPAVQAPTTSSPSGSLDLFEDTSSQRPCKDYGAVWCRQPGMPGVGRCVPASFFCDGGRDCLDGVDEANCPGSSKPAGLQSVPSSAVNLDSPSPLEELVMSDTPQPCRDPTNFWCRYEHGLGGRCLPARWRCNGMSNCFGGTDEVNCPNSPSTSLPLSVSVVGLGLFEGAATEQPCSDPANMWCDYRDNDELLRGRCVPRTWRCDGVPDCHGGTDEQSCP</sequence>
<dbReference type="Gene3D" id="4.10.1220.10">
    <property type="entry name" value="EGF-type module"/>
    <property type="match status" value="4"/>
</dbReference>
<comment type="subcellular location">
    <subcellularLocation>
        <location evidence="2">Endomembrane system</location>
    </subcellularLocation>
    <subcellularLocation>
        <location evidence="1">Membrane</location>
        <topology evidence="1">Single-pass membrane protein</topology>
    </subcellularLocation>
</comment>
<evidence type="ECO:0000313" key="13">
    <source>
        <dbReference type="Proteomes" id="UP000192578"/>
    </source>
</evidence>
<evidence type="ECO:0000256" key="9">
    <source>
        <dbReference type="ARBA" id="ARBA00023180"/>
    </source>
</evidence>
<feature type="chain" id="PRO_5040737135" evidence="11">
    <location>
        <begin position="25"/>
        <end position="606"/>
    </location>
</feature>
<evidence type="ECO:0000256" key="11">
    <source>
        <dbReference type="SAM" id="SignalP"/>
    </source>
</evidence>
<evidence type="ECO:0000256" key="10">
    <source>
        <dbReference type="PROSITE-ProRule" id="PRU00124"/>
    </source>
</evidence>
<accession>A0A9X6NBV2</accession>
<protein>
    <submittedName>
        <fullName evidence="12">Low-density lipoprotein receptor-related protein 2</fullName>
    </submittedName>
</protein>
<feature type="disulfide bond" evidence="10">
    <location>
        <begin position="518"/>
        <end position="533"/>
    </location>
</feature>
<feature type="disulfide bond" evidence="10">
    <location>
        <begin position="361"/>
        <end position="379"/>
    </location>
</feature>
<dbReference type="PANTHER" id="PTHR24270">
    <property type="entry name" value="LOW-DENSITY LIPOPROTEIN RECEPTOR-RELATED"/>
    <property type="match status" value="1"/>
</dbReference>
<feature type="disulfide bond" evidence="10">
    <location>
        <begin position="245"/>
        <end position="260"/>
    </location>
</feature>
<comment type="caution">
    <text evidence="12">The sequence shown here is derived from an EMBL/GenBank/DDBJ whole genome shotgun (WGS) entry which is preliminary data.</text>
</comment>
<reference evidence="13" key="1">
    <citation type="submission" date="2017-01" db="EMBL/GenBank/DDBJ databases">
        <title>Comparative genomics of anhydrobiosis in the tardigrade Hypsibius dujardini.</title>
        <authorList>
            <person name="Yoshida Y."/>
            <person name="Koutsovoulos G."/>
            <person name="Laetsch D."/>
            <person name="Stevens L."/>
            <person name="Kumar S."/>
            <person name="Horikawa D."/>
            <person name="Ishino K."/>
            <person name="Komine S."/>
            <person name="Tomita M."/>
            <person name="Blaxter M."/>
            <person name="Arakawa K."/>
        </authorList>
    </citation>
    <scope>NUCLEOTIDE SEQUENCE [LARGE SCALE GENOMIC DNA]</scope>
    <source>
        <strain evidence="13">Z151</strain>
    </source>
</reference>
<evidence type="ECO:0000313" key="12">
    <source>
        <dbReference type="EMBL" id="OWA51315.1"/>
    </source>
</evidence>
<feature type="disulfide bond" evidence="10">
    <location>
        <begin position="315"/>
        <end position="330"/>
    </location>
</feature>
<dbReference type="PROSITE" id="PS51257">
    <property type="entry name" value="PROKAR_LIPOPROTEIN"/>
    <property type="match status" value="1"/>
</dbReference>
<dbReference type="SUPFAM" id="SSF57424">
    <property type="entry name" value="LDL receptor-like module"/>
    <property type="match status" value="7"/>
</dbReference>
<organism evidence="12 13">
    <name type="scientific">Hypsibius exemplaris</name>
    <name type="common">Freshwater tardigrade</name>
    <dbReference type="NCBI Taxonomy" id="2072580"/>
    <lineage>
        <taxon>Eukaryota</taxon>
        <taxon>Metazoa</taxon>
        <taxon>Ecdysozoa</taxon>
        <taxon>Tardigrada</taxon>
        <taxon>Eutardigrada</taxon>
        <taxon>Parachela</taxon>
        <taxon>Hypsibioidea</taxon>
        <taxon>Hypsibiidae</taxon>
        <taxon>Hypsibius</taxon>
    </lineage>
</organism>
<dbReference type="PRINTS" id="PR00261">
    <property type="entry name" value="LDLRECEPTOR"/>
</dbReference>
<evidence type="ECO:0000256" key="5">
    <source>
        <dbReference type="ARBA" id="ARBA00022737"/>
    </source>
</evidence>
<dbReference type="GO" id="GO:0012505">
    <property type="term" value="C:endomembrane system"/>
    <property type="evidence" value="ECO:0007669"/>
    <property type="project" value="UniProtKB-SubCell"/>
</dbReference>
<dbReference type="EMBL" id="MTYJ01000221">
    <property type="protein sequence ID" value="OWA51315.1"/>
    <property type="molecule type" value="Genomic_DNA"/>
</dbReference>
<keyword evidence="13" id="KW-1185">Reference proteome</keyword>
<dbReference type="Proteomes" id="UP000192578">
    <property type="component" value="Unassembled WGS sequence"/>
</dbReference>
<keyword evidence="9" id="KW-0325">Glycoprotein</keyword>
<dbReference type="PROSITE" id="PS01209">
    <property type="entry name" value="LDLRA_1"/>
    <property type="match status" value="3"/>
</dbReference>
<dbReference type="InterPro" id="IPR036055">
    <property type="entry name" value="LDL_receptor-like_sf"/>
</dbReference>
<dbReference type="AlphaFoldDB" id="A0A9X6NBV2"/>
<feature type="disulfide bond" evidence="10">
    <location>
        <begin position="354"/>
        <end position="366"/>
    </location>
</feature>
<dbReference type="SMART" id="SM00192">
    <property type="entry name" value="LDLa"/>
    <property type="match status" value="7"/>
</dbReference>
<keyword evidence="6" id="KW-1133">Transmembrane helix</keyword>
<dbReference type="GO" id="GO:0016192">
    <property type="term" value="P:vesicle-mediated transport"/>
    <property type="evidence" value="ECO:0007669"/>
    <property type="project" value="UniProtKB-ARBA"/>
</dbReference>
<keyword evidence="8 10" id="KW-1015">Disulfide bond</keyword>
<dbReference type="Pfam" id="PF00057">
    <property type="entry name" value="Ldl_recept_a"/>
    <property type="match status" value="7"/>
</dbReference>
<comment type="caution">
    <text evidence="10">Lacks conserved residue(s) required for the propagation of feature annotation.</text>
</comment>
<evidence type="ECO:0000256" key="8">
    <source>
        <dbReference type="ARBA" id="ARBA00023157"/>
    </source>
</evidence>
<evidence type="ECO:0000256" key="3">
    <source>
        <dbReference type="ARBA" id="ARBA00022692"/>
    </source>
</evidence>
<keyword evidence="5" id="KW-0677">Repeat</keyword>
<feature type="disulfide bond" evidence="10">
    <location>
        <begin position="590"/>
        <end position="605"/>
    </location>
</feature>
<keyword evidence="12" id="KW-0449">Lipoprotein</keyword>
<feature type="disulfide bond" evidence="10">
    <location>
        <begin position="441"/>
        <end position="456"/>
    </location>
</feature>
<feature type="disulfide bond" evidence="10">
    <location>
        <begin position="162"/>
        <end position="177"/>
    </location>
</feature>
<dbReference type="Gene3D" id="4.10.400.10">
    <property type="entry name" value="Low-density Lipoprotein Receptor"/>
    <property type="match status" value="3"/>
</dbReference>
<dbReference type="CDD" id="cd00112">
    <property type="entry name" value="LDLa"/>
    <property type="match status" value="7"/>
</dbReference>
<keyword evidence="3" id="KW-0812">Transmembrane</keyword>
<dbReference type="PROSITE" id="PS50068">
    <property type="entry name" value="LDLRA_2"/>
    <property type="match status" value="7"/>
</dbReference>
<dbReference type="InterPro" id="IPR002172">
    <property type="entry name" value="LDrepeatLR_classA_rpt"/>
</dbReference>
<dbReference type="OrthoDB" id="9990982at2759"/>
<evidence type="ECO:0000256" key="2">
    <source>
        <dbReference type="ARBA" id="ARBA00004308"/>
    </source>
</evidence>
<name>A0A9X6NBV2_HYPEX</name>
<feature type="disulfide bond" evidence="10">
    <location>
        <begin position="373"/>
        <end position="388"/>
    </location>
</feature>
<keyword evidence="12" id="KW-0675">Receptor</keyword>
<dbReference type="FunFam" id="4.10.400.10:FF:000034">
    <property type="entry name" value="Low-density lipoprotein receptor-related protein 2"/>
    <property type="match status" value="1"/>
</dbReference>
<evidence type="ECO:0000256" key="4">
    <source>
        <dbReference type="ARBA" id="ARBA00022729"/>
    </source>
</evidence>
<evidence type="ECO:0000256" key="1">
    <source>
        <dbReference type="ARBA" id="ARBA00004167"/>
    </source>
</evidence>
<gene>
    <name evidence="12" type="ORF">BV898_15802</name>
</gene>
<evidence type="ECO:0000256" key="7">
    <source>
        <dbReference type="ARBA" id="ARBA00023136"/>
    </source>
</evidence>
<keyword evidence="4 11" id="KW-0732">Signal</keyword>
<dbReference type="InterPro" id="IPR050685">
    <property type="entry name" value="LDLR"/>
</dbReference>
<proteinExistence type="predicted"/>
<dbReference type="InterPro" id="IPR023415">
    <property type="entry name" value="LDLR_class-A_CS"/>
</dbReference>